<dbReference type="GO" id="GO:0006270">
    <property type="term" value="P:DNA replication initiation"/>
    <property type="evidence" value="ECO:0007669"/>
    <property type="project" value="InterPro"/>
</dbReference>
<dbReference type="GO" id="GO:0031261">
    <property type="term" value="C:DNA replication preinitiation complex"/>
    <property type="evidence" value="ECO:0007669"/>
    <property type="project" value="TreeGrafter"/>
</dbReference>
<feature type="compositionally biased region" description="Basic and acidic residues" evidence="1">
    <location>
        <begin position="218"/>
        <end position="236"/>
    </location>
</feature>
<evidence type="ECO:0000313" key="3">
    <source>
        <dbReference type="EMBL" id="KAF2401322.1"/>
    </source>
</evidence>
<feature type="domain" description="DNA replication regulator Sld3 C-terminal" evidence="2">
    <location>
        <begin position="239"/>
        <end position="756"/>
    </location>
</feature>
<dbReference type="InterPro" id="IPR042511">
    <property type="entry name" value="Sld3"/>
</dbReference>
<feature type="region of interest" description="Disordered" evidence="1">
    <location>
        <begin position="505"/>
        <end position="576"/>
    </location>
</feature>
<feature type="compositionally biased region" description="Basic and acidic residues" evidence="1">
    <location>
        <begin position="528"/>
        <end position="542"/>
    </location>
</feature>
<dbReference type="PANTHER" id="PTHR28067">
    <property type="entry name" value="DNA REPLICATION REGULATOR SLD3"/>
    <property type="match status" value="1"/>
</dbReference>
<name>A0A6G1HZ85_9PEZI</name>
<protein>
    <recommendedName>
        <fullName evidence="2">DNA replication regulator Sld3 C-terminal domain-containing protein</fullName>
    </recommendedName>
</protein>
<feature type="compositionally biased region" description="Polar residues" evidence="1">
    <location>
        <begin position="1"/>
        <end position="11"/>
    </location>
</feature>
<feature type="region of interest" description="Disordered" evidence="1">
    <location>
        <begin position="205"/>
        <end position="238"/>
    </location>
</feature>
<feature type="region of interest" description="Disordered" evidence="1">
    <location>
        <begin position="1"/>
        <end position="30"/>
    </location>
</feature>
<dbReference type="InterPro" id="IPR013948">
    <property type="entry name" value="DNA_replication_reg_Sld3_C"/>
</dbReference>
<keyword evidence="4" id="KW-1185">Reference proteome</keyword>
<proteinExistence type="predicted"/>
<feature type="region of interest" description="Disordered" evidence="1">
    <location>
        <begin position="408"/>
        <end position="430"/>
    </location>
</feature>
<dbReference type="OrthoDB" id="5395343at2759"/>
<sequence length="870" mass="95872">MSGPSFLSVSSLPAIPSSEPLPAVASPDDTRKRRRSEFELVPLQPNSIIIQPCPNSNSNKATVLKPLRVIDRYQLALNFLEPANASLLPTARLFTAFIDSLECDTNEAKDTPLLVARSELEKTLYIVELVRSGTYALCRLASWVELRHFDHGKPTRSLLLASIPDLEADLSSTWWAKAVISGTQSLAPQPVVKRPRLALQRPDTVEIPVPEPGGFEPQNERPLREFSDATEDKSPEEVSSTLVQQYLEALYVSRTTLAFFAKGPLARARTALNANASNPKGLVSLAQCLRTMLLTLNSMDKKYREKLPAIVRTILPWASDEELKKPYKRKKAKMPKLGRDGVYSFEDGFVRKWWASDGSIKQDDWPGSSGEQLIRRRISALRVRETLAQIVLVLEIFALEATPGFGTAQLQGPEDEGLDPGPKKKRKQKKPQDLMLLLDMLLDKLCIWQSIEQDGDLGISGESTQAGEMNKLIDRDLLSSFCVEVIIPFYQSRIPEHARLVNKKFGGPGGVSPQKMAKTKPAKPPKPTRQESKESASKETASHKPRRQLQKTASASINSTQLRHPSLARSMTEMSLPRLKREASEISLRDIPRLENQALTRRDSETQLKHLSRRQVDLGPKSAVNDKKRRQDVSIQEKLRDAISTLKKPNRGAAVRDYVDAVESRTLAGGPAKKKTALSAFKGPRDIQVEATPKKNKASQSAFHLALHGTGIPATPSRNSSDFFVPRSSHRSNDFSLDRHSASSRGAAEVIAPTPAHGSTKGPLFPQLTRSSIPEGPPTTLDFPAIGSVAAQSNNSIQQMQSPSRPAVRATPLKQTSNSAPDVIFATPVKPLNFASPELPKTSRLVPATPTLPEGKSIYDALGWNDDYDI</sequence>
<reference evidence="3" key="1">
    <citation type="journal article" date="2020" name="Stud. Mycol.">
        <title>101 Dothideomycetes genomes: a test case for predicting lifestyles and emergence of pathogens.</title>
        <authorList>
            <person name="Haridas S."/>
            <person name="Albert R."/>
            <person name="Binder M."/>
            <person name="Bloem J."/>
            <person name="Labutti K."/>
            <person name="Salamov A."/>
            <person name="Andreopoulos B."/>
            <person name="Baker S."/>
            <person name="Barry K."/>
            <person name="Bills G."/>
            <person name="Bluhm B."/>
            <person name="Cannon C."/>
            <person name="Castanera R."/>
            <person name="Culley D."/>
            <person name="Daum C."/>
            <person name="Ezra D."/>
            <person name="Gonzalez J."/>
            <person name="Henrissat B."/>
            <person name="Kuo A."/>
            <person name="Liang C."/>
            <person name="Lipzen A."/>
            <person name="Lutzoni F."/>
            <person name="Magnuson J."/>
            <person name="Mondo S."/>
            <person name="Nolan M."/>
            <person name="Ohm R."/>
            <person name="Pangilinan J."/>
            <person name="Park H.-J."/>
            <person name="Ramirez L."/>
            <person name="Alfaro M."/>
            <person name="Sun H."/>
            <person name="Tritt A."/>
            <person name="Yoshinaga Y."/>
            <person name="Zwiers L.-H."/>
            <person name="Turgeon B."/>
            <person name="Goodwin S."/>
            <person name="Spatafora J."/>
            <person name="Crous P."/>
            <person name="Grigoriev I."/>
        </authorList>
    </citation>
    <scope>NUCLEOTIDE SEQUENCE</scope>
    <source>
        <strain evidence="3">CBS 262.69</strain>
    </source>
</reference>
<dbReference type="Gene3D" id="1.20.58.2130">
    <property type="match status" value="1"/>
</dbReference>
<dbReference type="Proteomes" id="UP000799640">
    <property type="component" value="Unassembled WGS sequence"/>
</dbReference>
<dbReference type="Pfam" id="PF08639">
    <property type="entry name" value="Sld3_STD"/>
    <property type="match status" value="1"/>
</dbReference>
<evidence type="ECO:0000256" key="1">
    <source>
        <dbReference type="SAM" id="MobiDB-lite"/>
    </source>
</evidence>
<gene>
    <name evidence="3" type="ORF">EJ06DRAFT_387208</name>
</gene>
<dbReference type="EMBL" id="ML996693">
    <property type="protein sequence ID" value="KAF2401322.1"/>
    <property type="molecule type" value="Genomic_DNA"/>
</dbReference>
<accession>A0A6G1HZ85</accession>
<evidence type="ECO:0000259" key="2">
    <source>
        <dbReference type="Pfam" id="PF08639"/>
    </source>
</evidence>
<feature type="compositionally biased region" description="Polar residues" evidence="1">
    <location>
        <begin position="550"/>
        <end position="563"/>
    </location>
</feature>
<dbReference type="PANTHER" id="PTHR28067:SF1">
    <property type="entry name" value="DNA REPLICATION REGULATOR SLD3"/>
    <property type="match status" value="1"/>
</dbReference>
<organism evidence="3 4">
    <name type="scientific">Trichodelitschia bisporula</name>
    <dbReference type="NCBI Taxonomy" id="703511"/>
    <lineage>
        <taxon>Eukaryota</taxon>
        <taxon>Fungi</taxon>
        <taxon>Dikarya</taxon>
        <taxon>Ascomycota</taxon>
        <taxon>Pezizomycotina</taxon>
        <taxon>Dothideomycetes</taxon>
        <taxon>Dothideomycetes incertae sedis</taxon>
        <taxon>Phaeotrichales</taxon>
        <taxon>Phaeotrichaceae</taxon>
        <taxon>Trichodelitschia</taxon>
    </lineage>
</organism>
<dbReference type="AlphaFoldDB" id="A0A6G1HZ85"/>
<evidence type="ECO:0000313" key="4">
    <source>
        <dbReference type="Proteomes" id="UP000799640"/>
    </source>
</evidence>